<evidence type="ECO:0000313" key="3">
    <source>
        <dbReference type="Proteomes" id="UP001237448"/>
    </source>
</evidence>
<comment type="caution">
    <text evidence="2">The sequence shown here is derived from an EMBL/GenBank/DDBJ whole genome shotgun (WGS) entry which is preliminary data.</text>
</comment>
<feature type="compositionally biased region" description="Basic residues" evidence="1">
    <location>
        <begin position="144"/>
        <end position="153"/>
    </location>
</feature>
<organism evidence="2 3">
    <name type="scientific">Labrys monachus</name>
    <dbReference type="NCBI Taxonomy" id="217067"/>
    <lineage>
        <taxon>Bacteria</taxon>
        <taxon>Pseudomonadati</taxon>
        <taxon>Pseudomonadota</taxon>
        <taxon>Alphaproteobacteria</taxon>
        <taxon>Hyphomicrobiales</taxon>
        <taxon>Xanthobacteraceae</taxon>
        <taxon>Labrys</taxon>
    </lineage>
</organism>
<sequence>MFGRVGAQEPSASATTTNRNCIFTSRPISILRIDSHEFMYSGNLAQFDELGWRIEADWLNAASTCINNKSPRKDCRQQFASLGATPRGNGRWNSRPVLPDDFASSPTSLPIRPRPKGTSPGRWTGDDPSLQRLPSHRLPTPLHVRPRKGPAARRRALEFDHRLWVPKDRYTGRATGETVCLGYDKDTGTLHETQPPDDAGGHGFSDTTKTTAMADERPFLNVSQRHPARWGALQ</sequence>
<evidence type="ECO:0000256" key="1">
    <source>
        <dbReference type="SAM" id="MobiDB-lite"/>
    </source>
</evidence>
<feature type="region of interest" description="Disordered" evidence="1">
    <location>
        <begin position="81"/>
        <end position="153"/>
    </location>
</feature>
<gene>
    <name evidence="2" type="ORF">J3R73_002432</name>
</gene>
<dbReference type="EMBL" id="JAUSVK010000001">
    <property type="protein sequence ID" value="MDQ0392640.1"/>
    <property type="molecule type" value="Genomic_DNA"/>
</dbReference>
<protein>
    <submittedName>
        <fullName evidence="2">Uncharacterized protein</fullName>
    </submittedName>
</protein>
<feature type="region of interest" description="Disordered" evidence="1">
    <location>
        <begin position="188"/>
        <end position="234"/>
    </location>
</feature>
<accession>A0ABU0FF31</accession>
<dbReference type="Proteomes" id="UP001237448">
    <property type="component" value="Unassembled WGS sequence"/>
</dbReference>
<name>A0ABU0FF31_9HYPH</name>
<proteinExistence type="predicted"/>
<keyword evidence="3" id="KW-1185">Reference proteome</keyword>
<evidence type="ECO:0000313" key="2">
    <source>
        <dbReference type="EMBL" id="MDQ0392640.1"/>
    </source>
</evidence>
<reference evidence="2 3" key="1">
    <citation type="submission" date="2023-07" db="EMBL/GenBank/DDBJ databases">
        <title>Genomic Encyclopedia of Type Strains, Phase IV (KMG-IV): sequencing the most valuable type-strain genomes for metagenomic binning, comparative biology and taxonomic classification.</title>
        <authorList>
            <person name="Goeker M."/>
        </authorList>
    </citation>
    <scope>NUCLEOTIDE SEQUENCE [LARGE SCALE GENOMIC DNA]</scope>
    <source>
        <strain evidence="2 3">DSM 5896</strain>
    </source>
</reference>